<protein>
    <submittedName>
        <fullName evidence="1">Uncharacterized protein</fullName>
    </submittedName>
</protein>
<sequence>MHKYDLERQTDMGRSIVEGSAQLMLAQIVDSKEGIETRVITRLFGSGDITIGFVSLFRGIRGSSTLHIKLTTEISFCSFIQLAIRSEMNALSKMLDIFLERILFKAPNCKTSNSDMATHCAEIKMSELVIEMTMKTFKSLELLENIAKWELDPSVGKLLESTGFVELHKDLCTYEEDDGKVVVELSDLRRKFTKPLEDSTDEELRKGYPGICTLHDRNNHLVILNICLLVIDFCDPLSPTGMGAQR</sequence>
<evidence type="ECO:0000313" key="1">
    <source>
        <dbReference type="EMBL" id="KAI5653550.1"/>
    </source>
</evidence>
<evidence type="ECO:0000313" key="2">
    <source>
        <dbReference type="Proteomes" id="UP001060085"/>
    </source>
</evidence>
<comment type="caution">
    <text evidence="1">The sequence shown here is derived from an EMBL/GenBank/DDBJ whole genome shotgun (WGS) entry which is preliminary data.</text>
</comment>
<accession>A0ACB9ZZ57</accession>
<keyword evidence="2" id="KW-1185">Reference proteome</keyword>
<gene>
    <name evidence="1" type="ORF">M9H77_30737</name>
</gene>
<organism evidence="1 2">
    <name type="scientific">Catharanthus roseus</name>
    <name type="common">Madagascar periwinkle</name>
    <name type="synonym">Vinca rosea</name>
    <dbReference type="NCBI Taxonomy" id="4058"/>
    <lineage>
        <taxon>Eukaryota</taxon>
        <taxon>Viridiplantae</taxon>
        <taxon>Streptophyta</taxon>
        <taxon>Embryophyta</taxon>
        <taxon>Tracheophyta</taxon>
        <taxon>Spermatophyta</taxon>
        <taxon>Magnoliopsida</taxon>
        <taxon>eudicotyledons</taxon>
        <taxon>Gunneridae</taxon>
        <taxon>Pentapetalae</taxon>
        <taxon>asterids</taxon>
        <taxon>lamiids</taxon>
        <taxon>Gentianales</taxon>
        <taxon>Apocynaceae</taxon>
        <taxon>Rauvolfioideae</taxon>
        <taxon>Vinceae</taxon>
        <taxon>Catharanthinae</taxon>
        <taxon>Catharanthus</taxon>
    </lineage>
</organism>
<dbReference type="EMBL" id="CM044707">
    <property type="protein sequence ID" value="KAI5653550.1"/>
    <property type="molecule type" value="Genomic_DNA"/>
</dbReference>
<dbReference type="Proteomes" id="UP001060085">
    <property type="component" value="Linkage Group LG07"/>
</dbReference>
<proteinExistence type="predicted"/>
<name>A0ACB9ZZ57_CATRO</name>
<reference evidence="2" key="1">
    <citation type="journal article" date="2023" name="Nat. Plants">
        <title>Single-cell RNA sequencing provides a high-resolution roadmap for understanding the multicellular compartmentation of specialized metabolism.</title>
        <authorList>
            <person name="Sun S."/>
            <person name="Shen X."/>
            <person name="Li Y."/>
            <person name="Li Y."/>
            <person name="Wang S."/>
            <person name="Li R."/>
            <person name="Zhang H."/>
            <person name="Shen G."/>
            <person name="Guo B."/>
            <person name="Wei J."/>
            <person name="Xu J."/>
            <person name="St-Pierre B."/>
            <person name="Chen S."/>
            <person name="Sun C."/>
        </authorList>
    </citation>
    <scope>NUCLEOTIDE SEQUENCE [LARGE SCALE GENOMIC DNA]</scope>
</reference>